<reference evidence="8" key="1">
    <citation type="submission" date="2018-07" db="EMBL/GenBank/DDBJ databases">
        <title>Genome sequencing of Paracoccus sp. SC2-6.</title>
        <authorList>
            <person name="Heo J."/>
            <person name="Kim S.-J."/>
            <person name="Kwon S.-W."/>
        </authorList>
    </citation>
    <scope>NUCLEOTIDE SEQUENCE [LARGE SCALE GENOMIC DNA]</scope>
    <source>
        <strain evidence="8">SC2-6</strain>
    </source>
</reference>
<dbReference type="InterPro" id="IPR003593">
    <property type="entry name" value="AAA+_ATPase"/>
</dbReference>
<keyword evidence="3" id="KW-0677">Repeat</keyword>
<dbReference type="EMBL" id="CP030918">
    <property type="protein sequence ID" value="AXC50227.1"/>
    <property type="molecule type" value="Genomic_DNA"/>
</dbReference>
<sequence length="556" mass="59599">MRPSRSSRFQGPAEGIRCRAYGRGQQAGESVRGLRRRLCGGLQVPVEAGIVEAAPRLAISGLTKSFGGVHALRDVDLTVASGEIHGLLGTNGSGKSTLIKVLAGVHAPDAGRLEVDGRQVSLPLAPGEGERHGLAFVHQNLALLPEATVIENLIAGDRRHLGRWHIDWAAQTRRARALFEKHGLRLDPRTPVEDLTQVQRAEFAIVRAADRLADTGGVLVLDEPTPFLPLDDVRELFGLMRRLAGQGVSIVFVSHDIDEILEITERATILRDGCVVSTFVTRNTPRDAIVRAIVGSDVAGGRVIPAPVDTAPVRVRVEDLTSATLSPLSFEVRAGEVLGLTGLLGSGYDEVPYLLAGARSAAGGQLTVDGQTVAVASVTPARAKRDGIVLIPGDRQKAGLALDISLAENAMLPLLGKSRTIHPDARNKATRVLMDRFGVKARHPAQAAGELSGGNQQKLVLGKWFQLGPRLVLLDEPTQGIDVGARREIFERIAELCASGTAVICATSEFDQLEAIAHRVLVFDRGRIKTQLKGDHVAKQHIAEACYQEDRVHDAI</sequence>
<dbReference type="Gene3D" id="3.40.50.300">
    <property type="entry name" value="P-loop containing nucleotide triphosphate hydrolases"/>
    <property type="match status" value="2"/>
</dbReference>
<evidence type="ECO:0000256" key="5">
    <source>
        <dbReference type="ARBA" id="ARBA00022840"/>
    </source>
</evidence>
<feature type="domain" description="ABC transporter" evidence="6">
    <location>
        <begin position="308"/>
        <end position="550"/>
    </location>
</feature>
<keyword evidence="1" id="KW-0813">Transport</keyword>
<dbReference type="CDD" id="cd03215">
    <property type="entry name" value="ABC_Carb_Monos_II"/>
    <property type="match status" value="1"/>
</dbReference>
<dbReference type="KEGG" id="pars:DRW48_11445"/>
<dbReference type="InterPro" id="IPR050107">
    <property type="entry name" value="ABC_carbohydrate_import_ATPase"/>
</dbReference>
<evidence type="ECO:0000256" key="3">
    <source>
        <dbReference type="ARBA" id="ARBA00022737"/>
    </source>
</evidence>
<name>A0A344PLH2_9RHOB</name>
<evidence type="ECO:0000259" key="6">
    <source>
        <dbReference type="PROSITE" id="PS50893"/>
    </source>
</evidence>
<dbReference type="AlphaFoldDB" id="A0A344PLH2"/>
<dbReference type="GO" id="GO:0005524">
    <property type="term" value="F:ATP binding"/>
    <property type="evidence" value="ECO:0007669"/>
    <property type="project" value="UniProtKB-KW"/>
</dbReference>
<dbReference type="InterPro" id="IPR003439">
    <property type="entry name" value="ABC_transporter-like_ATP-bd"/>
</dbReference>
<accession>A0A344PLH2</accession>
<dbReference type="GO" id="GO:0016887">
    <property type="term" value="F:ATP hydrolysis activity"/>
    <property type="evidence" value="ECO:0007669"/>
    <property type="project" value="InterPro"/>
</dbReference>
<dbReference type="CDD" id="cd03216">
    <property type="entry name" value="ABC_Carb_Monos_I"/>
    <property type="match status" value="1"/>
</dbReference>
<evidence type="ECO:0000256" key="1">
    <source>
        <dbReference type="ARBA" id="ARBA00022448"/>
    </source>
</evidence>
<evidence type="ECO:0000256" key="2">
    <source>
        <dbReference type="ARBA" id="ARBA00022597"/>
    </source>
</evidence>
<dbReference type="SMART" id="SM00382">
    <property type="entry name" value="AAA"/>
    <property type="match status" value="2"/>
</dbReference>
<evidence type="ECO:0000313" key="8">
    <source>
        <dbReference type="Proteomes" id="UP000252023"/>
    </source>
</evidence>
<protein>
    <submittedName>
        <fullName evidence="7">Sugar ABC transporter ATP-binding protein</fullName>
    </submittedName>
</protein>
<evidence type="ECO:0000313" key="7">
    <source>
        <dbReference type="EMBL" id="AXC50227.1"/>
    </source>
</evidence>
<organism evidence="7 8">
    <name type="scientific">Paracoccus suum</name>
    <dbReference type="NCBI Taxonomy" id="2259340"/>
    <lineage>
        <taxon>Bacteria</taxon>
        <taxon>Pseudomonadati</taxon>
        <taxon>Pseudomonadota</taxon>
        <taxon>Alphaproteobacteria</taxon>
        <taxon>Rhodobacterales</taxon>
        <taxon>Paracoccaceae</taxon>
        <taxon>Paracoccus</taxon>
    </lineage>
</organism>
<dbReference type="OrthoDB" id="7757085at2"/>
<keyword evidence="4" id="KW-0547">Nucleotide-binding</keyword>
<proteinExistence type="predicted"/>
<dbReference type="Proteomes" id="UP000252023">
    <property type="component" value="Chromosome"/>
</dbReference>
<dbReference type="SUPFAM" id="SSF52540">
    <property type="entry name" value="P-loop containing nucleoside triphosphate hydrolases"/>
    <property type="match status" value="2"/>
</dbReference>
<dbReference type="Pfam" id="PF00005">
    <property type="entry name" value="ABC_tran"/>
    <property type="match status" value="2"/>
</dbReference>
<feature type="domain" description="ABC transporter" evidence="6">
    <location>
        <begin position="57"/>
        <end position="297"/>
    </location>
</feature>
<dbReference type="PANTHER" id="PTHR43790:SF9">
    <property type="entry name" value="GALACTOFURANOSE TRANSPORTER ATP-BINDING PROTEIN YTFR"/>
    <property type="match status" value="1"/>
</dbReference>
<keyword evidence="8" id="KW-1185">Reference proteome</keyword>
<dbReference type="PROSITE" id="PS50893">
    <property type="entry name" value="ABC_TRANSPORTER_2"/>
    <property type="match status" value="2"/>
</dbReference>
<keyword evidence="2" id="KW-0762">Sugar transport</keyword>
<evidence type="ECO:0000256" key="4">
    <source>
        <dbReference type="ARBA" id="ARBA00022741"/>
    </source>
</evidence>
<dbReference type="InterPro" id="IPR027417">
    <property type="entry name" value="P-loop_NTPase"/>
</dbReference>
<gene>
    <name evidence="7" type="ORF">DRW48_11445</name>
</gene>
<dbReference type="PANTHER" id="PTHR43790">
    <property type="entry name" value="CARBOHYDRATE TRANSPORT ATP-BINDING PROTEIN MG119-RELATED"/>
    <property type="match status" value="1"/>
</dbReference>
<dbReference type="PROSITE" id="PS00211">
    <property type="entry name" value="ABC_TRANSPORTER_1"/>
    <property type="match status" value="1"/>
</dbReference>
<dbReference type="InterPro" id="IPR017871">
    <property type="entry name" value="ABC_transporter-like_CS"/>
</dbReference>
<keyword evidence="5 7" id="KW-0067">ATP-binding</keyword>